<sequence length="245" mass="26892">MRPPQTPRGDASWLWAALRSVRGKYGADPSARLHFAVSWVSALSDLCVSASPIPAPYWRVVAGTVLVYQARFTSSVTAIIRHQNYNEATDDYDLALMKVSTPFVFSAAVQPVCLPMSQQNFQPNSRCWISGFGRTVANAKETSQVLMNAEITIISTSLCNSADVYNGDISARMMCAGDLRGGRDSCQGDSGGPLVCFQDDRWYLAGVTSWGTGCGQPNKPGVYARVSDPNLLQWIYSKMEMERNR</sequence>
<keyword evidence="4" id="KW-0720">Serine protease</keyword>
<dbReference type="Proteomes" id="UP000770717">
    <property type="component" value="Unassembled WGS sequence"/>
</dbReference>
<keyword evidence="5" id="KW-0106">Calcium</keyword>
<gene>
    <name evidence="8" type="ORF">GDO78_019356</name>
</gene>
<evidence type="ECO:0000256" key="4">
    <source>
        <dbReference type="ARBA" id="ARBA00022825"/>
    </source>
</evidence>
<keyword evidence="9" id="KW-1185">Reference proteome</keyword>
<dbReference type="GO" id="GO:0004252">
    <property type="term" value="F:serine-type endopeptidase activity"/>
    <property type="evidence" value="ECO:0007669"/>
    <property type="project" value="InterPro"/>
</dbReference>
<dbReference type="PROSITE" id="PS00135">
    <property type="entry name" value="TRYPSIN_SER"/>
    <property type="match status" value="1"/>
</dbReference>
<dbReference type="GO" id="GO:0046872">
    <property type="term" value="F:metal ion binding"/>
    <property type="evidence" value="ECO:0007669"/>
    <property type="project" value="UniProtKB-KW"/>
</dbReference>
<evidence type="ECO:0000259" key="7">
    <source>
        <dbReference type="PROSITE" id="PS50240"/>
    </source>
</evidence>
<evidence type="ECO:0000256" key="6">
    <source>
        <dbReference type="ARBA" id="ARBA00023157"/>
    </source>
</evidence>
<evidence type="ECO:0000313" key="8">
    <source>
        <dbReference type="EMBL" id="KAG9464808.1"/>
    </source>
</evidence>
<proteinExistence type="predicted"/>
<dbReference type="InterPro" id="IPR043504">
    <property type="entry name" value="Peptidase_S1_PA_chymotrypsin"/>
</dbReference>
<dbReference type="OrthoDB" id="10012881at2759"/>
<dbReference type="Pfam" id="PF00089">
    <property type="entry name" value="Trypsin"/>
    <property type="match status" value="1"/>
</dbReference>
<keyword evidence="2" id="KW-0479">Metal-binding</keyword>
<keyword evidence="3" id="KW-0378">Hydrolase</keyword>
<dbReference type="AlphaFoldDB" id="A0A8J6BKW6"/>
<dbReference type="PRINTS" id="PR00722">
    <property type="entry name" value="CHYMOTRYPSIN"/>
</dbReference>
<evidence type="ECO:0000313" key="9">
    <source>
        <dbReference type="Proteomes" id="UP000770717"/>
    </source>
</evidence>
<dbReference type="PANTHER" id="PTHR24252:SF29">
    <property type="entry name" value="TRANSMEMBRANE PROTEASE SERINE 2 ISOFORM X2"/>
    <property type="match status" value="1"/>
</dbReference>
<keyword evidence="6" id="KW-1015">Disulfide bond</keyword>
<evidence type="ECO:0000256" key="1">
    <source>
        <dbReference type="ARBA" id="ARBA00022670"/>
    </source>
</evidence>
<dbReference type="Gene3D" id="2.40.10.10">
    <property type="entry name" value="Trypsin-like serine proteases"/>
    <property type="match status" value="2"/>
</dbReference>
<dbReference type="CDD" id="cd00190">
    <property type="entry name" value="Tryp_SPc"/>
    <property type="match status" value="1"/>
</dbReference>
<evidence type="ECO:0000256" key="2">
    <source>
        <dbReference type="ARBA" id="ARBA00022723"/>
    </source>
</evidence>
<dbReference type="InterPro" id="IPR033116">
    <property type="entry name" value="TRYPSIN_SER"/>
</dbReference>
<dbReference type="PROSITE" id="PS50240">
    <property type="entry name" value="TRYPSIN_DOM"/>
    <property type="match status" value="1"/>
</dbReference>
<evidence type="ECO:0000256" key="3">
    <source>
        <dbReference type="ARBA" id="ARBA00022801"/>
    </source>
</evidence>
<dbReference type="GO" id="GO:0006508">
    <property type="term" value="P:proteolysis"/>
    <property type="evidence" value="ECO:0007669"/>
    <property type="project" value="UniProtKB-KW"/>
</dbReference>
<reference evidence="8" key="1">
    <citation type="thesis" date="2020" institute="ProQuest LLC" country="789 East Eisenhower Parkway, Ann Arbor, MI, USA">
        <title>Comparative Genomics and Chromosome Evolution.</title>
        <authorList>
            <person name="Mudd A.B."/>
        </authorList>
    </citation>
    <scope>NUCLEOTIDE SEQUENCE</scope>
    <source>
        <strain evidence="8">HN-11 Male</strain>
        <tissue evidence="8">Kidney and liver</tissue>
    </source>
</reference>
<dbReference type="InterPro" id="IPR009003">
    <property type="entry name" value="Peptidase_S1_PA"/>
</dbReference>
<name>A0A8J6BKW6_ELECQ</name>
<dbReference type="PANTHER" id="PTHR24252">
    <property type="entry name" value="ACROSIN-RELATED"/>
    <property type="match status" value="1"/>
</dbReference>
<keyword evidence="1" id="KW-0645">Protease</keyword>
<dbReference type="EMBL" id="WNTK01003864">
    <property type="protein sequence ID" value="KAG9464808.1"/>
    <property type="molecule type" value="Genomic_DNA"/>
</dbReference>
<evidence type="ECO:0000256" key="5">
    <source>
        <dbReference type="ARBA" id="ARBA00022837"/>
    </source>
</evidence>
<feature type="domain" description="Peptidase S1" evidence="7">
    <location>
        <begin position="47"/>
        <end position="240"/>
    </location>
</feature>
<organism evidence="8 9">
    <name type="scientific">Eleutherodactylus coqui</name>
    <name type="common">Puerto Rican coqui</name>
    <dbReference type="NCBI Taxonomy" id="57060"/>
    <lineage>
        <taxon>Eukaryota</taxon>
        <taxon>Metazoa</taxon>
        <taxon>Chordata</taxon>
        <taxon>Craniata</taxon>
        <taxon>Vertebrata</taxon>
        <taxon>Euteleostomi</taxon>
        <taxon>Amphibia</taxon>
        <taxon>Batrachia</taxon>
        <taxon>Anura</taxon>
        <taxon>Neobatrachia</taxon>
        <taxon>Hyloidea</taxon>
        <taxon>Eleutherodactylidae</taxon>
        <taxon>Eleutherodactylinae</taxon>
        <taxon>Eleutherodactylus</taxon>
        <taxon>Eleutherodactylus</taxon>
    </lineage>
</organism>
<dbReference type="FunFam" id="2.40.10.10:FF:000003">
    <property type="entry name" value="Transmembrane serine protease 3"/>
    <property type="match status" value="1"/>
</dbReference>
<dbReference type="InterPro" id="IPR001254">
    <property type="entry name" value="Trypsin_dom"/>
</dbReference>
<comment type="caution">
    <text evidence="8">The sequence shown here is derived from an EMBL/GenBank/DDBJ whole genome shotgun (WGS) entry which is preliminary data.</text>
</comment>
<accession>A0A8J6BKW6</accession>
<dbReference type="InterPro" id="IPR001314">
    <property type="entry name" value="Peptidase_S1A"/>
</dbReference>
<protein>
    <recommendedName>
        <fullName evidence="7">Peptidase S1 domain-containing protein</fullName>
    </recommendedName>
</protein>
<dbReference type="SMART" id="SM00020">
    <property type="entry name" value="Tryp_SPc"/>
    <property type="match status" value="1"/>
</dbReference>
<dbReference type="SUPFAM" id="SSF50494">
    <property type="entry name" value="Trypsin-like serine proteases"/>
    <property type="match status" value="1"/>
</dbReference>